<gene>
    <name evidence="3" type="ORF">PFMG_00606</name>
</gene>
<proteinExistence type="predicted"/>
<feature type="compositionally biased region" description="Basic and acidic residues" evidence="2">
    <location>
        <begin position="185"/>
        <end position="212"/>
    </location>
</feature>
<dbReference type="AlphaFoldDB" id="A0A0L1I5N1"/>
<feature type="coiled-coil region" evidence="1">
    <location>
        <begin position="9"/>
        <end position="36"/>
    </location>
</feature>
<name>A0A0L1I5N1_PLAFA</name>
<feature type="region of interest" description="Disordered" evidence="2">
    <location>
        <begin position="174"/>
        <end position="212"/>
    </location>
</feature>
<keyword evidence="1" id="KW-0175">Coiled coil</keyword>
<evidence type="ECO:0000313" key="4">
    <source>
        <dbReference type="Proteomes" id="UP000054562"/>
    </source>
</evidence>
<evidence type="ECO:0000256" key="1">
    <source>
        <dbReference type="SAM" id="Coils"/>
    </source>
</evidence>
<dbReference type="EMBL" id="GG664990">
    <property type="protein sequence ID" value="KNG74510.1"/>
    <property type="molecule type" value="Genomic_DNA"/>
</dbReference>
<dbReference type="Proteomes" id="UP000054562">
    <property type="component" value="Unassembled WGS sequence"/>
</dbReference>
<reference evidence="4" key="2">
    <citation type="submission" date="2015-07" db="EMBL/GenBank/DDBJ databases">
        <title>The genome sequence of Plasmodium falciparum IGH-CR14.</title>
        <authorList>
            <consortium name="The Broad Institute Genome Sequencing Platform"/>
            <person name="Volkman S.K."/>
            <person name="Neafsey D.E."/>
            <person name="Dash A.P."/>
            <person name="Chitnis C.E."/>
            <person name="Hartl D.L."/>
            <person name="Young S.K."/>
            <person name="Kodira C.D."/>
            <person name="Zeng Q."/>
            <person name="Koehrsen M."/>
            <person name="Godfrey P."/>
            <person name="Alvarado L."/>
            <person name="Berlin A."/>
            <person name="Borenstein D."/>
            <person name="Chen Z."/>
            <person name="Engels R."/>
            <person name="Freedman E."/>
            <person name="Gellesch M."/>
            <person name="Goldberg J."/>
            <person name="Griggs A."/>
            <person name="Gujja S."/>
            <person name="Heiman D."/>
            <person name="Hepburn T."/>
            <person name="Howarth C."/>
            <person name="Jen D."/>
            <person name="Larson L."/>
            <person name="Lewis B."/>
            <person name="Mehta T."/>
            <person name="Park D."/>
            <person name="Pearson M."/>
            <person name="Roberts A."/>
            <person name="Saif S."/>
            <person name="Shea T."/>
            <person name="Shenoy N."/>
            <person name="Sisk P."/>
            <person name="Stolte C."/>
            <person name="Sykes S."/>
            <person name="Walk T."/>
            <person name="White J."/>
            <person name="Yandava C."/>
            <person name="Wirth D.F."/>
            <person name="Nusbaum C."/>
            <person name="Birren B."/>
        </authorList>
    </citation>
    <scope>NUCLEOTIDE SEQUENCE [LARGE SCALE GENOMIC DNA]</scope>
    <source>
        <strain evidence="4">IGH-CR14</strain>
    </source>
</reference>
<accession>A0A0L1I5N1</accession>
<reference evidence="4" key="1">
    <citation type="submission" date="2015-07" db="EMBL/GenBank/DDBJ databases">
        <title>Annotation of Plasmodium falciparum IGH-CR14.</title>
        <authorList>
            <consortium name="The Broad Institute Genome Sequencing Platform"/>
            <person name="Volkman S.K."/>
            <person name="Neafsey D.E."/>
            <person name="Dash A.P."/>
            <person name="Chitnis C.E."/>
            <person name="Hartl D.L."/>
            <person name="Young S.K."/>
            <person name="Zeng Q."/>
            <person name="Koehrsen M."/>
            <person name="Alvarado L."/>
            <person name="Berlin A."/>
            <person name="Borenstein D."/>
            <person name="Chapman S.B."/>
            <person name="Chen Z."/>
            <person name="Engels R."/>
            <person name="Freedman E."/>
            <person name="Gellesch M."/>
            <person name="Goldberg J."/>
            <person name="Griggs A."/>
            <person name="Gujja S."/>
            <person name="Heilman E.R."/>
            <person name="Heiman D.I."/>
            <person name="Howarth C."/>
            <person name="Jen D."/>
            <person name="Larson L."/>
            <person name="Mehta T."/>
            <person name="Neiman D."/>
            <person name="Park D."/>
            <person name="Pearson M."/>
            <person name="Roberts A."/>
            <person name="Saif S."/>
            <person name="Shea T."/>
            <person name="Shenoy N."/>
            <person name="Sisk P."/>
            <person name="Stolte C."/>
            <person name="Sykes S."/>
            <person name="Walk T."/>
            <person name="White J."/>
            <person name="Yandava C."/>
            <person name="Haas B."/>
            <person name="Henn M.R."/>
            <person name="Nusbaum C."/>
            <person name="Birren B."/>
        </authorList>
    </citation>
    <scope>NUCLEOTIDE SEQUENCE [LARGE SCALE GENOMIC DNA]</scope>
    <source>
        <strain evidence="4">IGH-CR14</strain>
    </source>
</reference>
<organism evidence="3 4">
    <name type="scientific">Plasmodium falciparum IGH-CR14</name>
    <dbReference type="NCBI Taxonomy" id="580059"/>
    <lineage>
        <taxon>Eukaryota</taxon>
        <taxon>Sar</taxon>
        <taxon>Alveolata</taxon>
        <taxon>Apicomplexa</taxon>
        <taxon>Aconoidasida</taxon>
        <taxon>Haemosporida</taxon>
        <taxon>Plasmodiidae</taxon>
        <taxon>Plasmodium</taxon>
        <taxon>Plasmodium (Laverania)</taxon>
    </lineage>
</organism>
<evidence type="ECO:0000256" key="2">
    <source>
        <dbReference type="SAM" id="MobiDB-lite"/>
    </source>
</evidence>
<evidence type="ECO:0000313" key="3">
    <source>
        <dbReference type="EMBL" id="KNG74510.1"/>
    </source>
</evidence>
<protein>
    <submittedName>
        <fullName evidence="3">Uncharacterized protein</fullName>
    </submittedName>
</protein>
<sequence>MKSYNIHVESSVENLLSKLKEKKKRLKGKKDIINDVEYYIGILSNINLKHVYNENYKLIGMLLKILMKHKIYVETIILDRLLQFLNLKNILEKDNEINIRYINNILVLINNNESVHLNSNTLFNIMFDTCIMLIDIFVDNKIYSDEKKSFYTLNMENEKEEDIEIDTSSSVYDHMNNSDDSINNHSDDSINNHSDDSINNHSDDSINNHSDDSINNLSGDSIIYDTSNSSSDDDYSENNCLNTKKRKQNIHVLKTDMNNNDVIKLEEHIKYNKKRKIEKKTFEIKSSNYKEYDIEKLYI</sequence>